<dbReference type="Gene3D" id="1.10.443.10">
    <property type="entry name" value="Intergrase catalytic core"/>
    <property type="match status" value="1"/>
</dbReference>
<evidence type="ECO:0000259" key="2">
    <source>
        <dbReference type="PROSITE" id="PS51898"/>
    </source>
</evidence>
<evidence type="ECO:0000313" key="4">
    <source>
        <dbReference type="Proteomes" id="UP001164761"/>
    </source>
</evidence>
<name>A0ABY6ZAP7_9BACL</name>
<sequence length="556" mass="63839">MKIENMYGSTLTISGTRWEMIMVKNDATYVRAISWSDIPDQWKPFWQVICKSVFERNQVAVCRKIHVAAVNFHSWVGEQHFSAFDEFTLELYGMFDEWLMHRPKLGKSRQPINGATLSLAFRRNIFNGLVSAFEEALTLELPEVSISCLERVQEARLNRFRDANKQLDANRADRVLTDTELDRLYMLLVTQIQSAREILTSGPTMMPGVEWVTNTEKPNRADVQRRTHVQRTTDLLAVTAAWLSIEHGIRPEEITALRLEDIREDTSGEGKHSLFCHAPNKNERIVPITESTLNILHLYISWSSQPRAQLDSRALLVDWTDIRKSVDAKAEVITAPNLHQRLRNLVKAHSLQRDDGSPLKLSLKTLRATCGSHFASSTQNREVTRRFMGHEKALTTDTYYITLAQSQLSHNVYDALHRESLRLATYYKRPIDDLSLELPEAYDLLQQNPERDIDEGICTVPQTTSTLADSCVRASSCLDCPFLVPESRKRQAFVEERDLYIRRAAETTDSRIQQQRLRHAAMANAYVVLIDNVGPNSDSIKIEDNNKRPRKRSYKK</sequence>
<keyword evidence="1" id="KW-0233">DNA recombination</keyword>
<dbReference type="SUPFAM" id="SSF56349">
    <property type="entry name" value="DNA breaking-rejoining enzymes"/>
    <property type="match status" value="1"/>
</dbReference>
<evidence type="ECO:0000313" key="3">
    <source>
        <dbReference type="EMBL" id="WAH39603.1"/>
    </source>
</evidence>
<dbReference type="InterPro" id="IPR002104">
    <property type="entry name" value="Integrase_catalytic"/>
</dbReference>
<protein>
    <submittedName>
        <fullName evidence="3">Site-specific integrase</fullName>
    </submittedName>
</protein>
<dbReference type="RefSeq" id="WP_268003500.1">
    <property type="nucleotide sequence ID" value="NZ_BSUT01000001.1"/>
</dbReference>
<gene>
    <name evidence="3" type="ORF">NZD89_14345</name>
</gene>
<keyword evidence="4" id="KW-1185">Reference proteome</keyword>
<dbReference type="InterPro" id="IPR013762">
    <property type="entry name" value="Integrase-like_cat_sf"/>
</dbReference>
<dbReference type="Pfam" id="PF00589">
    <property type="entry name" value="Phage_integrase"/>
    <property type="match status" value="1"/>
</dbReference>
<accession>A0ABY6ZAP7</accession>
<dbReference type="InterPro" id="IPR011010">
    <property type="entry name" value="DNA_brk_join_enz"/>
</dbReference>
<dbReference type="EMBL" id="CP104067">
    <property type="protein sequence ID" value="WAH39603.1"/>
    <property type="molecule type" value="Genomic_DNA"/>
</dbReference>
<feature type="domain" description="Tyr recombinase" evidence="2">
    <location>
        <begin position="216"/>
        <end position="414"/>
    </location>
</feature>
<evidence type="ECO:0000256" key="1">
    <source>
        <dbReference type="ARBA" id="ARBA00023172"/>
    </source>
</evidence>
<reference evidence="3" key="1">
    <citation type="submission" date="2022-08" db="EMBL/GenBank/DDBJ databases">
        <title>Alicyclobacillus fastidiosus DSM 17978, complete genome.</title>
        <authorList>
            <person name="Wang Q."/>
            <person name="Cai R."/>
            <person name="Wang Z."/>
        </authorList>
    </citation>
    <scope>NUCLEOTIDE SEQUENCE</scope>
    <source>
        <strain evidence="3">DSM 17978</strain>
    </source>
</reference>
<organism evidence="3 4">
    <name type="scientific">Alicyclobacillus fastidiosus</name>
    <dbReference type="NCBI Taxonomy" id="392011"/>
    <lineage>
        <taxon>Bacteria</taxon>
        <taxon>Bacillati</taxon>
        <taxon>Bacillota</taxon>
        <taxon>Bacilli</taxon>
        <taxon>Bacillales</taxon>
        <taxon>Alicyclobacillaceae</taxon>
        <taxon>Alicyclobacillus</taxon>
    </lineage>
</organism>
<dbReference type="Proteomes" id="UP001164761">
    <property type="component" value="Chromosome"/>
</dbReference>
<dbReference type="PROSITE" id="PS51898">
    <property type="entry name" value="TYR_RECOMBINASE"/>
    <property type="match status" value="1"/>
</dbReference>
<proteinExistence type="predicted"/>
<dbReference type="CDD" id="cd00397">
    <property type="entry name" value="DNA_BRE_C"/>
    <property type="match status" value="1"/>
</dbReference>